<protein>
    <submittedName>
        <fullName evidence="1">Transposable element Tcb2 transposase</fullName>
    </submittedName>
</protein>
<organism evidence="1 2">
    <name type="scientific">Trichonephila clavipes</name>
    <name type="common">Golden silk orbweaver</name>
    <name type="synonym">Nephila clavipes</name>
    <dbReference type="NCBI Taxonomy" id="2585209"/>
    <lineage>
        <taxon>Eukaryota</taxon>
        <taxon>Metazoa</taxon>
        <taxon>Ecdysozoa</taxon>
        <taxon>Arthropoda</taxon>
        <taxon>Chelicerata</taxon>
        <taxon>Arachnida</taxon>
        <taxon>Araneae</taxon>
        <taxon>Araneomorphae</taxon>
        <taxon>Entelegynae</taxon>
        <taxon>Araneoidea</taxon>
        <taxon>Nephilidae</taxon>
        <taxon>Trichonephila</taxon>
    </lineage>
</organism>
<evidence type="ECO:0000313" key="2">
    <source>
        <dbReference type="Proteomes" id="UP000887159"/>
    </source>
</evidence>
<gene>
    <name evidence="1" type="primary">TCB2_181</name>
    <name evidence="1" type="ORF">TNCV_5006481</name>
</gene>
<dbReference type="Proteomes" id="UP000887159">
    <property type="component" value="Unassembled WGS sequence"/>
</dbReference>
<dbReference type="GO" id="GO:0003676">
    <property type="term" value="F:nucleic acid binding"/>
    <property type="evidence" value="ECO:0007669"/>
    <property type="project" value="InterPro"/>
</dbReference>
<name>A0A8X6VJY1_TRICX</name>
<sequence>MVGYPDLSEFERGVIVGTREVKYSISEVEIKFGFLRTTISRVNCEYRKSAEDPPLLTVRHKALRLSWARQHRHWTVDDWKHVAWSDESRFQLNRADGRVRVWRQPHESMDATCQQGTVQAGGGSFMVQGMCSCCDMGALIRLNTSLTGT</sequence>
<dbReference type="Gene3D" id="3.30.420.10">
    <property type="entry name" value="Ribonuclease H-like superfamily/Ribonuclease H"/>
    <property type="match status" value="1"/>
</dbReference>
<dbReference type="AlphaFoldDB" id="A0A8X6VJY1"/>
<comment type="caution">
    <text evidence="1">The sequence shown here is derived from an EMBL/GenBank/DDBJ whole genome shotgun (WGS) entry which is preliminary data.</text>
</comment>
<evidence type="ECO:0000313" key="1">
    <source>
        <dbReference type="EMBL" id="GFY08735.1"/>
    </source>
</evidence>
<dbReference type="InterPro" id="IPR036397">
    <property type="entry name" value="RNaseH_sf"/>
</dbReference>
<proteinExistence type="predicted"/>
<accession>A0A8X6VJY1</accession>
<dbReference type="EMBL" id="BMAU01021283">
    <property type="protein sequence ID" value="GFY08735.1"/>
    <property type="molecule type" value="Genomic_DNA"/>
</dbReference>
<reference evidence="1" key="1">
    <citation type="submission" date="2020-08" db="EMBL/GenBank/DDBJ databases">
        <title>Multicomponent nature underlies the extraordinary mechanical properties of spider dragline silk.</title>
        <authorList>
            <person name="Kono N."/>
            <person name="Nakamura H."/>
            <person name="Mori M."/>
            <person name="Yoshida Y."/>
            <person name="Ohtoshi R."/>
            <person name="Malay A.D."/>
            <person name="Moran D.A.P."/>
            <person name="Tomita M."/>
            <person name="Numata K."/>
            <person name="Arakawa K."/>
        </authorList>
    </citation>
    <scope>NUCLEOTIDE SEQUENCE</scope>
</reference>
<keyword evidence="2" id="KW-1185">Reference proteome</keyword>